<keyword evidence="1" id="KW-0812">Transmembrane</keyword>
<keyword evidence="3" id="KW-1185">Reference proteome</keyword>
<dbReference type="AlphaFoldDB" id="D7DT00"/>
<protein>
    <submittedName>
        <fullName evidence="2">Uncharacterized protein</fullName>
    </submittedName>
</protein>
<dbReference type="EMBL" id="CP002057">
    <property type="protein sequence ID" value="ADI36260.1"/>
    <property type="molecule type" value="Genomic_DNA"/>
</dbReference>
<keyword evidence="1" id="KW-0472">Membrane</keyword>
<feature type="transmembrane region" description="Helical" evidence="1">
    <location>
        <begin position="38"/>
        <end position="57"/>
    </location>
</feature>
<keyword evidence="1" id="KW-1133">Transmembrane helix</keyword>
<dbReference type="Proteomes" id="UP000007722">
    <property type="component" value="Chromosome"/>
</dbReference>
<dbReference type="KEGG" id="mvo:Mvol_0601"/>
<evidence type="ECO:0000313" key="3">
    <source>
        <dbReference type="Proteomes" id="UP000007722"/>
    </source>
</evidence>
<evidence type="ECO:0000313" key="2">
    <source>
        <dbReference type="EMBL" id="ADI36260.1"/>
    </source>
</evidence>
<dbReference type="InParanoid" id="D7DT00"/>
<dbReference type="HOGENOM" id="CLU_1782527_0_0_2"/>
<evidence type="ECO:0000256" key="1">
    <source>
        <dbReference type="SAM" id="Phobius"/>
    </source>
</evidence>
<dbReference type="OrthoDB" id="62373at2157"/>
<gene>
    <name evidence="2" type="ordered locus">Mvol_0601</name>
</gene>
<reference evidence="2 3" key="1">
    <citation type="submission" date="2010-05" db="EMBL/GenBank/DDBJ databases">
        <title>Complete sequence of Methanococcus voltae A3.</title>
        <authorList>
            <consortium name="US DOE Joint Genome Institute"/>
            <person name="Lucas S."/>
            <person name="Copeland A."/>
            <person name="Lapidus A."/>
            <person name="Cheng J.-F."/>
            <person name="Bruce D."/>
            <person name="Goodwin L."/>
            <person name="Pitluck S."/>
            <person name="Lowry S."/>
            <person name="Clum A."/>
            <person name="Land M."/>
            <person name="Hauser L."/>
            <person name="Kyrpides N."/>
            <person name="Mikhailova N."/>
            <person name="Whitman W.B."/>
            <person name="Woyke T."/>
        </authorList>
    </citation>
    <scope>NUCLEOTIDE SEQUENCE [LARGE SCALE GENOMIC DNA]</scope>
    <source>
        <strain evidence="3">ATCC BAA-1334 / A3</strain>
    </source>
</reference>
<sequence length="145" mass="16838">MTVLSFKSVFKRLNIIKNIKNIKNINTLSNKKDSIKKIFLFLVITMLFLNVCTGLLLNINNLNNVNDIESIDKNITSSNYKIELLKELAQGVPVMDRGTEYVITLVSVVMFSILAYVFFAYLCEEHKKQRKRLEKSKKRKEPSYL</sequence>
<name>D7DT00_METV3</name>
<organism evidence="2 3">
    <name type="scientific">Methanococcus voltae (strain ATCC BAA-1334 / A3)</name>
    <dbReference type="NCBI Taxonomy" id="456320"/>
    <lineage>
        <taxon>Archaea</taxon>
        <taxon>Methanobacteriati</taxon>
        <taxon>Methanobacteriota</taxon>
        <taxon>Methanomada group</taxon>
        <taxon>Methanococci</taxon>
        <taxon>Methanococcales</taxon>
        <taxon>Methanococcaceae</taxon>
        <taxon>Methanococcus</taxon>
    </lineage>
</organism>
<feature type="transmembrane region" description="Helical" evidence="1">
    <location>
        <begin position="101"/>
        <end position="123"/>
    </location>
</feature>
<proteinExistence type="predicted"/>
<accession>D7DT00</accession>